<keyword evidence="4" id="KW-0539">Nucleus</keyword>
<dbReference type="EMBL" id="AZHB01000017">
    <property type="protein sequence ID" value="OAA58782.1"/>
    <property type="molecule type" value="Genomic_DNA"/>
</dbReference>
<feature type="region of interest" description="Disordered" evidence="5">
    <location>
        <begin position="48"/>
        <end position="132"/>
    </location>
</feature>
<proteinExistence type="predicted"/>
<dbReference type="STRING" id="1081104.A0A167RNY9"/>
<feature type="compositionally biased region" description="Low complexity" evidence="5">
    <location>
        <begin position="273"/>
        <end position="293"/>
    </location>
</feature>
<evidence type="ECO:0000256" key="3">
    <source>
        <dbReference type="ARBA" id="ARBA00023163"/>
    </source>
</evidence>
<gene>
    <name evidence="7" type="ORF">ISF_06565</name>
</gene>
<dbReference type="PANTHER" id="PTHR31069">
    <property type="entry name" value="OLEATE-ACTIVATED TRANSCRIPTION FACTOR 1-RELATED"/>
    <property type="match status" value="1"/>
</dbReference>
<dbReference type="RefSeq" id="XP_018702657.1">
    <property type="nucleotide sequence ID" value="XM_018850169.1"/>
</dbReference>
<sequence>MTSQFPTEGAGPKLRTSCDRCQLSKVRCSRGKPSCWRCSQSGVECVYSPLRKTGRPPKNSDGSSGSCSPRHQRRDKSAARRGSSNTARSDSPRRGSVQRGRPPLPQEGGAGRHSHASAHSLYRRNDTSVTGPVWHTGMDAMVSREPSMEHAALLSLPMMQVGGNFSSLSVADLVPDINMWTMHSMPELDLHDAHADAGLQPLAGTHSDEEASQFLGGAMLTPLTTAAQDTHHGTGYHGLQAREGGFFSSLESSAVASSADDGATTGTYFPIQTPVTSSPSYTTTSHTSSTPISPDERRRPEKPPRSCARDDATCHRALSDMLIKLGDLDPGTTGGSGNDGRRETLPSLEALLGIERELRGRARAAMGCRRCVDRPSGQNLVMVTAMALDSLLVLFERQGRREEEGEPAADRVVRCCDDVLALLAELDLLACSVMQGVNSVIYKHKSEDLYNRACQLSSRFLCQLAPGMHDSDLTLLYE</sequence>
<dbReference type="Proteomes" id="UP000076744">
    <property type="component" value="Unassembled WGS sequence"/>
</dbReference>
<dbReference type="InterPro" id="IPR050675">
    <property type="entry name" value="OAF3"/>
</dbReference>
<evidence type="ECO:0000256" key="4">
    <source>
        <dbReference type="ARBA" id="ARBA00023242"/>
    </source>
</evidence>
<feature type="region of interest" description="Disordered" evidence="5">
    <location>
        <begin position="267"/>
        <end position="311"/>
    </location>
</feature>
<evidence type="ECO:0000256" key="5">
    <source>
        <dbReference type="SAM" id="MobiDB-lite"/>
    </source>
</evidence>
<dbReference type="Pfam" id="PF00172">
    <property type="entry name" value="Zn_clus"/>
    <property type="match status" value="1"/>
</dbReference>
<evidence type="ECO:0000313" key="8">
    <source>
        <dbReference type="Proteomes" id="UP000076744"/>
    </source>
</evidence>
<dbReference type="InterPro" id="IPR036864">
    <property type="entry name" value="Zn2-C6_fun-type_DNA-bd_sf"/>
</dbReference>
<dbReference type="InterPro" id="IPR001138">
    <property type="entry name" value="Zn2Cys6_DnaBD"/>
</dbReference>
<dbReference type="AlphaFoldDB" id="A0A167RNY9"/>
<dbReference type="SUPFAM" id="SSF57701">
    <property type="entry name" value="Zn2/Cys6 DNA-binding domain"/>
    <property type="match status" value="1"/>
</dbReference>
<accession>A0A167RNY9</accession>
<feature type="compositionally biased region" description="Polar residues" evidence="5">
    <location>
        <begin position="60"/>
        <end position="69"/>
    </location>
</feature>
<dbReference type="PRINTS" id="PR00755">
    <property type="entry name" value="AFLATOXINBRP"/>
</dbReference>
<dbReference type="PANTHER" id="PTHR31069:SF27">
    <property type="entry name" value="TRANSCRIPTIONAL REGULATOR ALNR"/>
    <property type="match status" value="1"/>
</dbReference>
<evidence type="ECO:0000256" key="2">
    <source>
        <dbReference type="ARBA" id="ARBA00023125"/>
    </source>
</evidence>
<dbReference type="CDD" id="cd00067">
    <property type="entry name" value="GAL4"/>
    <property type="match status" value="1"/>
</dbReference>
<keyword evidence="3" id="KW-0804">Transcription</keyword>
<dbReference type="GO" id="GO:0008270">
    <property type="term" value="F:zinc ion binding"/>
    <property type="evidence" value="ECO:0007669"/>
    <property type="project" value="InterPro"/>
</dbReference>
<dbReference type="Gene3D" id="4.10.240.10">
    <property type="entry name" value="Zn(2)-C6 fungal-type DNA-binding domain"/>
    <property type="match status" value="1"/>
</dbReference>
<keyword evidence="1" id="KW-0805">Transcription regulation</keyword>
<organism evidence="7 8">
    <name type="scientific">Cordyceps fumosorosea (strain ARSEF 2679)</name>
    <name type="common">Isaria fumosorosea</name>
    <dbReference type="NCBI Taxonomy" id="1081104"/>
    <lineage>
        <taxon>Eukaryota</taxon>
        <taxon>Fungi</taxon>
        <taxon>Dikarya</taxon>
        <taxon>Ascomycota</taxon>
        <taxon>Pezizomycotina</taxon>
        <taxon>Sordariomycetes</taxon>
        <taxon>Hypocreomycetidae</taxon>
        <taxon>Hypocreales</taxon>
        <taxon>Cordycipitaceae</taxon>
        <taxon>Cordyceps</taxon>
    </lineage>
</organism>
<dbReference type="OrthoDB" id="2943660at2759"/>
<reference evidence="7 8" key="1">
    <citation type="journal article" date="2016" name="Genome Biol. Evol.">
        <title>Divergent and convergent evolution of fungal pathogenicity.</title>
        <authorList>
            <person name="Shang Y."/>
            <person name="Xiao G."/>
            <person name="Zheng P."/>
            <person name="Cen K."/>
            <person name="Zhan S."/>
            <person name="Wang C."/>
        </authorList>
    </citation>
    <scope>NUCLEOTIDE SEQUENCE [LARGE SCALE GENOMIC DNA]</scope>
    <source>
        <strain evidence="7 8">ARSEF 2679</strain>
    </source>
</reference>
<dbReference type="GO" id="GO:0000981">
    <property type="term" value="F:DNA-binding transcription factor activity, RNA polymerase II-specific"/>
    <property type="evidence" value="ECO:0007669"/>
    <property type="project" value="InterPro"/>
</dbReference>
<evidence type="ECO:0000256" key="1">
    <source>
        <dbReference type="ARBA" id="ARBA00023015"/>
    </source>
</evidence>
<evidence type="ECO:0000259" key="6">
    <source>
        <dbReference type="PROSITE" id="PS50048"/>
    </source>
</evidence>
<comment type="caution">
    <text evidence="7">The sequence shown here is derived from an EMBL/GenBank/DDBJ whole genome shotgun (WGS) entry which is preliminary data.</text>
</comment>
<dbReference type="SMART" id="SM00066">
    <property type="entry name" value="GAL4"/>
    <property type="match status" value="1"/>
</dbReference>
<dbReference type="PROSITE" id="PS50048">
    <property type="entry name" value="ZN2_CY6_FUNGAL_2"/>
    <property type="match status" value="1"/>
</dbReference>
<name>A0A167RNY9_CORFA</name>
<dbReference type="GeneID" id="30022857"/>
<keyword evidence="2" id="KW-0238">DNA-binding</keyword>
<feature type="compositionally biased region" description="Basic and acidic residues" evidence="5">
    <location>
        <begin position="294"/>
        <end position="311"/>
    </location>
</feature>
<feature type="domain" description="Zn(2)-C6 fungal-type" evidence="6">
    <location>
        <begin position="17"/>
        <end position="47"/>
    </location>
</feature>
<protein>
    <submittedName>
        <fullName evidence="7">C6 zinc finger domain protein</fullName>
    </submittedName>
</protein>
<evidence type="ECO:0000313" key="7">
    <source>
        <dbReference type="EMBL" id="OAA58782.1"/>
    </source>
</evidence>
<dbReference type="GO" id="GO:0003677">
    <property type="term" value="F:DNA binding"/>
    <property type="evidence" value="ECO:0007669"/>
    <property type="project" value="UniProtKB-KW"/>
</dbReference>
<keyword evidence="8" id="KW-1185">Reference proteome</keyword>